<dbReference type="EMBL" id="CAXHTA020000016">
    <property type="protein sequence ID" value="CAL5226276.1"/>
    <property type="molecule type" value="Genomic_DNA"/>
</dbReference>
<evidence type="ECO:0000313" key="3">
    <source>
        <dbReference type="Proteomes" id="UP001497392"/>
    </source>
</evidence>
<gene>
    <name evidence="2" type="primary">g9121</name>
    <name evidence="2" type="ORF">VP750_LOCUS8182</name>
</gene>
<proteinExistence type="predicted"/>
<accession>A0ABP1G245</accession>
<name>A0ABP1G245_9CHLO</name>
<sequence length="102" mass="11970">MYGSDRLKKFCTTPYDSLKNDKTWGNLVRRSGRRIWKRTCEKLGHKPRSRTGAMEKGMLGMDFPVYRGGYRKSPKKTKKARRHGSRSMNKMGSRSRYGVHKR</sequence>
<feature type="compositionally biased region" description="Basic residues" evidence="1">
    <location>
        <begin position="69"/>
        <end position="85"/>
    </location>
</feature>
<reference evidence="2 3" key="1">
    <citation type="submission" date="2024-06" db="EMBL/GenBank/DDBJ databases">
        <authorList>
            <person name="Kraege A."/>
            <person name="Thomma B."/>
        </authorList>
    </citation>
    <scope>NUCLEOTIDE SEQUENCE [LARGE SCALE GENOMIC DNA]</scope>
</reference>
<comment type="caution">
    <text evidence="2">The sequence shown here is derived from an EMBL/GenBank/DDBJ whole genome shotgun (WGS) entry which is preliminary data.</text>
</comment>
<evidence type="ECO:0000313" key="2">
    <source>
        <dbReference type="EMBL" id="CAL5226276.1"/>
    </source>
</evidence>
<dbReference type="Proteomes" id="UP001497392">
    <property type="component" value="Unassembled WGS sequence"/>
</dbReference>
<evidence type="ECO:0000256" key="1">
    <source>
        <dbReference type="SAM" id="MobiDB-lite"/>
    </source>
</evidence>
<feature type="region of interest" description="Disordered" evidence="1">
    <location>
        <begin position="65"/>
        <end position="102"/>
    </location>
</feature>
<keyword evidence="3" id="KW-1185">Reference proteome</keyword>
<organism evidence="2 3">
    <name type="scientific">Coccomyxa viridis</name>
    <dbReference type="NCBI Taxonomy" id="1274662"/>
    <lineage>
        <taxon>Eukaryota</taxon>
        <taxon>Viridiplantae</taxon>
        <taxon>Chlorophyta</taxon>
        <taxon>core chlorophytes</taxon>
        <taxon>Trebouxiophyceae</taxon>
        <taxon>Trebouxiophyceae incertae sedis</taxon>
        <taxon>Coccomyxaceae</taxon>
        <taxon>Coccomyxa</taxon>
    </lineage>
</organism>
<protein>
    <submittedName>
        <fullName evidence="2">G9121 protein</fullName>
    </submittedName>
</protein>